<evidence type="ECO:0000313" key="5">
    <source>
        <dbReference type="EMBL" id="RHJ18125.1"/>
    </source>
</evidence>
<dbReference type="InterPro" id="IPR012902">
    <property type="entry name" value="N_methyl_site"/>
</dbReference>
<dbReference type="PROSITE" id="PS00409">
    <property type="entry name" value="PROKAR_NTER_METHYL"/>
    <property type="match status" value="1"/>
</dbReference>
<organism evidence="2 8">
    <name type="scientific">Bifidobacterium adolescentis</name>
    <dbReference type="NCBI Taxonomy" id="1680"/>
    <lineage>
        <taxon>Bacteria</taxon>
        <taxon>Bacillati</taxon>
        <taxon>Actinomycetota</taxon>
        <taxon>Actinomycetes</taxon>
        <taxon>Bifidobacteriales</taxon>
        <taxon>Bifidobacteriaceae</taxon>
        <taxon>Bifidobacterium</taxon>
    </lineage>
</organism>
<dbReference type="Proteomes" id="UP001206013">
    <property type="component" value="Unassembled WGS sequence"/>
</dbReference>
<keyword evidence="1" id="KW-0472">Membrane</keyword>
<name>A0A0C2Z2R5_BIFAD</name>
<evidence type="ECO:0000256" key="1">
    <source>
        <dbReference type="SAM" id="Phobius"/>
    </source>
</evidence>
<accession>A0A0C2Z2R5</accession>
<dbReference type="Gene3D" id="3.30.700.10">
    <property type="entry name" value="Glycoprotein, Type 4 Pilin"/>
    <property type="match status" value="1"/>
</dbReference>
<dbReference type="InterPro" id="IPR045584">
    <property type="entry name" value="Pilin-like"/>
</dbReference>
<dbReference type="EMBL" id="QRLP01000003">
    <property type="protein sequence ID" value="RHJ18125.1"/>
    <property type="molecule type" value="Genomic_DNA"/>
</dbReference>
<dbReference type="EMBL" id="WDIP01000003">
    <property type="protein sequence ID" value="KAB5885948.1"/>
    <property type="molecule type" value="Genomic_DNA"/>
</dbReference>
<reference evidence="3" key="4">
    <citation type="submission" date="2022-06" db="EMBL/GenBank/DDBJ databases">
        <title>Isolation of gut microbiota from human fecal samples.</title>
        <authorList>
            <person name="Pamer E.G."/>
            <person name="Barat B."/>
            <person name="Waligurski E."/>
            <person name="Medina S."/>
            <person name="Paddock L."/>
            <person name="Mostad J."/>
        </authorList>
    </citation>
    <scope>NUCLEOTIDE SEQUENCE</scope>
    <source>
        <strain evidence="3">SL.1.01</strain>
    </source>
</reference>
<dbReference type="EMBL" id="CP047129">
    <property type="protein sequence ID" value="QHB63200.1"/>
    <property type="molecule type" value="Genomic_DNA"/>
</dbReference>
<proteinExistence type="predicted"/>
<gene>
    <name evidence="5" type="ORF">DW139_05615</name>
    <name evidence="4" type="ORF">F3K97_08070</name>
    <name evidence="2" type="ORF">GA629_04555</name>
    <name evidence="3" type="ORF">NE692_05255</name>
</gene>
<reference evidence="2 8" key="2">
    <citation type="journal article" date="2019" name="Nat. Med.">
        <title>A library of human gut bacterial isolates paired with longitudinal multiomics data enables mechanistic microbiome research.</title>
        <authorList>
            <person name="Poyet M."/>
            <person name="Groussin M."/>
            <person name="Gibbons S.M."/>
            <person name="Avila-Pacheco J."/>
            <person name="Jiang X."/>
            <person name="Kearney S.M."/>
            <person name="Perrotta A.R."/>
            <person name="Berdy B."/>
            <person name="Zhao S."/>
            <person name="Lieberman T.D."/>
            <person name="Swanson P.K."/>
            <person name="Smith M."/>
            <person name="Roesemann S."/>
            <person name="Alexander J.E."/>
            <person name="Rich S.A."/>
            <person name="Livny J."/>
            <person name="Vlamakis H."/>
            <person name="Clish C."/>
            <person name="Bullock K."/>
            <person name="Deik A."/>
            <person name="Scott J."/>
            <person name="Pierce K.A."/>
            <person name="Xavier R.J."/>
            <person name="Alm E.J."/>
        </authorList>
    </citation>
    <scope>NUCLEOTIDE SEQUENCE [LARGE SCALE GENOMIC DNA]</scope>
    <source>
        <strain evidence="2 8">BIOML-A105</strain>
    </source>
</reference>
<evidence type="ECO:0000313" key="8">
    <source>
        <dbReference type="Proteomes" id="UP000470200"/>
    </source>
</evidence>
<dbReference type="AlphaFoldDB" id="A0A0C2Z2R5"/>
<dbReference type="SUPFAM" id="SSF54523">
    <property type="entry name" value="Pili subunits"/>
    <property type="match status" value="1"/>
</dbReference>
<keyword evidence="1" id="KW-0812">Transmembrane</keyword>
<feature type="transmembrane region" description="Helical" evidence="1">
    <location>
        <begin position="37"/>
        <end position="61"/>
    </location>
</feature>
<dbReference type="Proteomes" id="UP000464884">
    <property type="component" value="Chromosome"/>
</dbReference>
<dbReference type="NCBIfam" id="TIGR02532">
    <property type="entry name" value="IV_pilin_GFxxxE"/>
    <property type="match status" value="1"/>
</dbReference>
<evidence type="ECO:0000313" key="2">
    <source>
        <dbReference type="EMBL" id="KAB5885948.1"/>
    </source>
</evidence>
<dbReference type="Pfam" id="PF07963">
    <property type="entry name" value="N_methyl"/>
    <property type="match status" value="1"/>
</dbReference>
<reference evidence="4 7" key="3">
    <citation type="submission" date="2019-12" db="EMBL/GenBank/DDBJ databases">
        <title>Draft Genome Sequence of Bifidobacterium adolescentis ZJ2.</title>
        <authorList>
            <person name="Jin Z."/>
        </authorList>
    </citation>
    <scope>NUCLEOTIDE SEQUENCE [LARGE SCALE GENOMIC DNA]</scope>
    <source>
        <strain evidence="4 7">ZJ2</strain>
    </source>
</reference>
<evidence type="ECO:0000313" key="6">
    <source>
        <dbReference type="Proteomes" id="UP000284589"/>
    </source>
</evidence>
<sequence length="264" mass="28217">MKELLMEHSWRRAVNDAATGLAIHNVKRLPKRGESGFTLVEVLVAIVVLSITGLAAAQFAITAIRTSYAQQQRSAAIALGSDGIERMRAQIADHTSAPSSYYTDLLPGMGVDDVKKAHANLTAVGAITSQFSDLEATATPDADTSKYIQPVRTTTGKDAKHTTYTVNTVIEKCYRESGTMDCRTASELGIDGHASISGLDGTPDASLRSSILSQDNIPTKGFTFMAKTYMPMVRVVVGVTWSDNIGADKTAVYTTNELLNVIGA</sequence>
<evidence type="ECO:0000313" key="4">
    <source>
        <dbReference type="EMBL" id="QHB63200.1"/>
    </source>
</evidence>
<dbReference type="EMBL" id="JANFYM010000003">
    <property type="protein sequence ID" value="MCQ4792869.1"/>
    <property type="molecule type" value="Genomic_DNA"/>
</dbReference>
<protein>
    <submittedName>
        <fullName evidence="2">Prepilin-type N-terminal cleavage/methylation domain-containing protein</fullName>
    </submittedName>
</protein>
<reference evidence="5 6" key="1">
    <citation type="submission" date="2018-08" db="EMBL/GenBank/DDBJ databases">
        <title>A genome reference for cultivated species of the human gut microbiota.</title>
        <authorList>
            <person name="Zou Y."/>
            <person name="Xue W."/>
            <person name="Luo G."/>
        </authorList>
    </citation>
    <scope>NUCLEOTIDE SEQUENCE [LARGE SCALE GENOMIC DNA]</scope>
    <source>
        <strain evidence="5 6">AM12-20</strain>
    </source>
</reference>
<evidence type="ECO:0000313" key="7">
    <source>
        <dbReference type="Proteomes" id="UP000464884"/>
    </source>
</evidence>
<keyword evidence="1" id="KW-1133">Transmembrane helix</keyword>
<dbReference type="Proteomes" id="UP000470200">
    <property type="component" value="Unassembled WGS sequence"/>
</dbReference>
<dbReference type="RefSeq" id="WP_003810876.1">
    <property type="nucleotide sequence ID" value="NZ_CAXSWS010000002.1"/>
</dbReference>
<dbReference type="Proteomes" id="UP000284589">
    <property type="component" value="Unassembled WGS sequence"/>
</dbReference>
<evidence type="ECO:0000313" key="3">
    <source>
        <dbReference type="EMBL" id="MCQ4792869.1"/>
    </source>
</evidence>